<evidence type="ECO:0000313" key="1">
    <source>
        <dbReference type="EMBL" id="CAI9292077.1"/>
    </source>
</evidence>
<dbReference type="AlphaFoldDB" id="A0AA36EE08"/>
<organism evidence="1 2">
    <name type="scientific">Lactuca saligna</name>
    <name type="common">Willowleaf lettuce</name>
    <dbReference type="NCBI Taxonomy" id="75948"/>
    <lineage>
        <taxon>Eukaryota</taxon>
        <taxon>Viridiplantae</taxon>
        <taxon>Streptophyta</taxon>
        <taxon>Embryophyta</taxon>
        <taxon>Tracheophyta</taxon>
        <taxon>Spermatophyta</taxon>
        <taxon>Magnoliopsida</taxon>
        <taxon>eudicotyledons</taxon>
        <taxon>Gunneridae</taxon>
        <taxon>Pentapetalae</taxon>
        <taxon>asterids</taxon>
        <taxon>campanulids</taxon>
        <taxon>Asterales</taxon>
        <taxon>Asteraceae</taxon>
        <taxon>Cichorioideae</taxon>
        <taxon>Cichorieae</taxon>
        <taxon>Lactucinae</taxon>
        <taxon>Lactuca</taxon>
    </lineage>
</organism>
<reference evidence="1" key="1">
    <citation type="submission" date="2023-04" db="EMBL/GenBank/DDBJ databases">
        <authorList>
            <person name="Vijverberg K."/>
            <person name="Xiong W."/>
            <person name="Schranz E."/>
        </authorList>
    </citation>
    <scope>NUCLEOTIDE SEQUENCE</scope>
</reference>
<dbReference type="Proteomes" id="UP001177003">
    <property type="component" value="Chromosome 7"/>
</dbReference>
<dbReference type="PANTHER" id="PTHR47592">
    <property type="entry name" value="PBF68 PROTEIN"/>
    <property type="match status" value="1"/>
</dbReference>
<dbReference type="EMBL" id="OX465083">
    <property type="protein sequence ID" value="CAI9292077.1"/>
    <property type="molecule type" value="Genomic_DNA"/>
</dbReference>
<accession>A0AA36EE08</accession>
<sequence length="141" mass="15905">MELFLKQLKVYYVVTESCPEIPVSPPASLEEVCLAKSGAQMWMNDDYICRHSILNSLCHVSNYIQFQMIDGVSVVEQVEQLHRIADSVTASGIHIDENFHVDILVEGRGRFQKHSTTTIEVVKREIQAHAHAGEGLVLWIS</sequence>
<proteinExistence type="predicted"/>
<keyword evidence="2" id="KW-1185">Reference proteome</keyword>
<protein>
    <submittedName>
        <fullName evidence="1">Uncharacterized protein</fullName>
    </submittedName>
</protein>
<dbReference type="PANTHER" id="PTHR47592:SF6">
    <property type="entry name" value="PBF68 PROTEIN"/>
    <property type="match status" value="1"/>
</dbReference>
<evidence type="ECO:0000313" key="2">
    <source>
        <dbReference type="Proteomes" id="UP001177003"/>
    </source>
</evidence>
<name>A0AA36EE08_LACSI</name>
<gene>
    <name evidence="1" type="ORF">LSALG_LOCUS31177</name>
</gene>